<organism evidence="5 6">
    <name type="scientific">Mesorhizobium vachelliae</name>
    <dbReference type="NCBI Taxonomy" id="3072309"/>
    <lineage>
        <taxon>Bacteria</taxon>
        <taxon>Pseudomonadati</taxon>
        <taxon>Pseudomonadota</taxon>
        <taxon>Alphaproteobacteria</taxon>
        <taxon>Hyphomicrobiales</taxon>
        <taxon>Phyllobacteriaceae</taxon>
        <taxon>Mesorhizobium</taxon>
    </lineage>
</organism>
<dbReference type="InterPro" id="IPR011990">
    <property type="entry name" value="TPR-like_helical_dom_sf"/>
</dbReference>
<keyword evidence="1" id="KW-0805">Transcription regulation</keyword>
<dbReference type="Gene3D" id="1.10.10.10">
    <property type="entry name" value="Winged helix-like DNA-binding domain superfamily/Winged helix DNA-binding domain"/>
    <property type="match status" value="1"/>
</dbReference>
<dbReference type="InterPro" id="IPR051677">
    <property type="entry name" value="AfsR-DnrI-RedD_regulator"/>
</dbReference>
<dbReference type="RefSeq" id="WP_320245613.1">
    <property type="nucleotide sequence ID" value="NZ_JAVIIQ010000002.1"/>
</dbReference>
<dbReference type="Pfam" id="PF03704">
    <property type="entry name" value="BTAD"/>
    <property type="match status" value="1"/>
</dbReference>
<feature type="domain" description="Bacterial transcriptional activator" evidence="4">
    <location>
        <begin position="100"/>
        <end position="239"/>
    </location>
</feature>
<keyword evidence="6" id="KW-1185">Reference proteome</keyword>
<dbReference type="Gene3D" id="3.40.50.10070">
    <property type="entry name" value="TolB, N-terminal domain"/>
    <property type="match status" value="1"/>
</dbReference>
<dbReference type="InterPro" id="IPR005158">
    <property type="entry name" value="BTAD"/>
</dbReference>
<evidence type="ECO:0000313" key="6">
    <source>
        <dbReference type="Proteomes" id="UP001285154"/>
    </source>
</evidence>
<dbReference type="Proteomes" id="UP001285154">
    <property type="component" value="Unassembled WGS sequence"/>
</dbReference>
<reference evidence="5 6" key="1">
    <citation type="submission" date="2023-08" db="EMBL/GenBank/DDBJ databases">
        <title>Implementing the SeqCode for naming new Mesorhizobium species isolated from Vachellia karroo root nodules.</title>
        <authorList>
            <person name="Van Lill M."/>
        </authorList>
    </citation>
    <scope>NUCLEOTIDE SEQUENCE [LARGE SCALE GENOMIC DNA]</scope>
    <source>
        <strain evidence="5 6">VK25D</strain>
    </source>
</reference>
<evidence type="ECO:0000256" key="1">
    <source>
        <dbReference type="ARBA" id="ARBA00023015"/>
    </source>
</evidence>
<dbReference type="SUPFAM" id="SSF48452">
    <property type="entry name" value="TPR-like"/>
    <property type="match status" value="2"/>
</dbReference>
<evidence type="ECO:0000259" key="4">
    <source>
        <dbReference type="SMART" id="SM01043"/>
    </source>
</evidence>
<evidence type="ECO:0000313" key="5">
    <source>
        <dbReference type="EMBL" id="MDX8530252.1"/>
    </source>
</evidence>
<accession>A0ABU4ZXX7</accession>
<dbReference type="Gene3D" id="1.25.40.10">
    <property type="entry name" value="Tetratricopeptide repeat domain"/>
    <property type="match status" value="2"/>
</dbReference>
<sequence length="674" mass="74022">MHIRLPGGIEVVSAGEQPLHFATRKTSLLFAALVLAGPKGLRRERVAAMLWAGSAEQQARNSLRQALVDIRRLFPSTGDEAIRIEGNADAIWLAASADEADIWIFDQKVRAEDAGSLATAAGLYRGDLLDGLSSPGEIDEWLAPLRASYARKALDLVERLSLLPELDFSEQQACEALAERLVAIDPCAEQAHRALIRIFHRRGKTNDAFRQFLACKEALKRELGVEPEEATRALVERIEPLKTERLKEPKAEEDPSGVEPSRLEAKAEPPRAVVSVPEKPSIAVLPFQNMSGDAEQEYFTDGVVEEITTALSHVNWLFVIARNSAFAYKGHTVDVTRVARDLGVRYVLEGSVRKAGSRLRVAGQLVEAAAGVSLWADRFEGDVSDVFELQDLVASRVIGAISPKLEQAEMARAKRKPTDSLDAYDHYLRGMASLYRWTREGLEEALPQFYKAIELDPDFAAAEGAAAWCYFWRMANGWMTDRQKETVEVSRLVGNVAIAGQDDAVALAFSGLALGYVIGDYEAGSALADRALVLNPNCATAWSASGCLKACHDDPDIAIEHLSRARRLSPLDPLTFFMQCFTAFAHFVAGRHDAAWPLAEAASREQPYYLTGLRVAAASNAMAGRLDAAGKYISRSLTLDPGLRLSNLKHRVGQIRPDYFDRYVEALRLAGLPE</sequence>
<dbReference type="EMBL" id="JAVIIQ010000002">
    <property type="protein sequence ID" value="MDX8530252.1"/>
    <property type="molecule type" value="Genomic_DNA"/>
</dbReference>
<dbReference type="PANTHER" id="PTHR35807:SF1">
    <property type="entry name" value="TRANSCRIPTIONAL REGULATOR REDD"/>
    <property type="match status" value="1"/>
</dbReference>
<comment type="caution">
    <text evidence="5">The sequence shown here is derived from an EMBL/GenBank/DDBJ whole genome shotgun (WGS) entry which is preliminary data.</text>
</comment>
<evidence type="ECO:0000256" key="2">
    <source>
        <dbReference type="ARBA" id="ARBA00023163"/>
    </source>
</evidence>
<dbReference type="InterPro" id="IPR036388">
    <property type="entry name" value="WH-like_DNA-bd_sf"/>
</dbReference>
<dbReference type="SMART" id="SM01043">
    <property type="entry name" value="BTAD"/>
    <property type="match status" value="1"/>
</dbReference>
<dbReference type="PANTHER" id="PTHR35807">
    <property type="entry name" value="TRANSCRIPTIONAL REGULATOR REDD-RELATED"/>
    <property type="match status" value="1"/>
</dbReference>
<feature type="region of interest" description="Disordered" evidence="3">
    <location>
        <begin position="245"/>
        <end position="270"/>
    </location>
</feature>
<proteinExistence type="predicted"/>
<evidence type="ECO:0000256" key="3">
    <source>
        <dbReference type="SAM" id="MobiDB-lite"/>
    </source>
</evidence>
<keyword evidence="2" id="KW-0804">Transcription</keyword>
<gene>
    <name evidence="5" type="ORF">RFM42_04640</name>
</gene>
<protein>
    <submittedName>
        <fullName evidence="5">BTAD domain-containing putative transcriptional regulator</fullName>
    </submittedName>
</protein>
<name>A0ABU4ZXX7_9HYPH</name>